<reference evidence="1" key="2">
    <citation type="journal article" date="2007" name="Science">
        <title>Draft genome sequence of the sexually transmitted pathogen Trichomonas vaginalis.</title>
        <authorList>
            <person name="Carlton J.M."/>
            <person name="Hirt R.P."/>
            <person name="Silva J.C."/>
            <person name="Delcher A.L."/>
            <person name="Schatz M."/>
            <person name="Zhao Q."/>
            <person name="Wortman J.R."/>
            <person name="Bidwell S.L."/>
            <person name="Alsmark U.C.M."/>
            <person name="Besteiro S."/>
            <person name="Sicheritz-Ponten T."/>
            <person name="Noel C.J."/>
            <person name="Dacks J.B."/>
            <person name="Foster P.G."/>
            <person name="Simillion C."/>
            <person name="Van de Peer Y."/>
            <person name="Miranda-Saavedra D."/>
            <person name="Barton G.J."/>
            <person name="Westrop G.D."/>
            <person name="Mueller S."/>
            <person name="Dessi D."/>
            <person name="Fiori P.L."/>
            <person name="Ren Q."/>
            <person name="Paulsen I."/>
            <person name="Zhang H."/>
            <person name="Bastida-Corcuera F.D."/>
            <person name="Simoes-Barbosa A."/>
            <person name="Brown M.T."/>
            <person name="Hayes R.D."/>
            <person name="Mukherjee M."/>
            <person name="Okumura C.Y."/>
            <person name="Schneider R."/>
            <person name="Smith A.J."/>
            <person name="Vanacova S."/>
            <person name="Villalvazo M."/>
            <person name="Haas B.J."/>
            <person name="Pertea M."/>
            <person name="Feldblyum T.V."/>
            <person name="Utterback T.R."/>
            <person name="Shu C.L."/>
            <person name="Osoegawa K."/>
            <person name="de Jong P.J."/>
            <person name="Hrdy I."/>
            <person name="Horvathova L."/>
            <person name="Zubacova Z."/>
            <person name="Dolezal P."/>
            <person name="Malik S.B."/>
            <person name="Logsdon J.M. Jr."/>
            <person name="Henze K."/>
            <person name="Gupta A."/>
            <person name="Wang C.C."/>
            <person name="Dunne R.L."/>
            <person name="Upcroft J.A."/>
            <person name="Upcroft P."/>
            <person name="White O."/>
            <person name="Salzberg S.L."/>
            <person name="Tang P."/>
            <person name="Chiu C.-H."/>
            <person name="Lee Y.-S."/>
            <person name="Embley T.M."/>
            <person name="Coombs G.H."/>
            <person name="Mottram J.C."/>
            <person name="Tachezy J."/>
            <person name="Fraser-Liggett C.M."/>
            <person name="Johnson P.J."/>
        </authorList>
    </citation>
    <scope>NUCLEOTIDE SEQUENCE [LARGE SCALE GENOMIC DNA]</scope>
    <source>
        <strain evidence="1">G3</strain>
    </source>
</reference>
<gene>
    <name evidence="1" type="ORF">TVAG_424010</name>
</gene>
<proteinExistence type="predicted"/>
<evidence type="ECO:0000313" key="1">
    <source>
        <dbReference type="EMBL" id="EAY13370.1"/>
    </source>
</evidence>
<dbReference type="KEGG" id="tva:4771353"/>
<evidence type="ECO:0000313" key="2">
    <source>
        <dbReference type="Proteomes" id="UP000001542"/>
    </source>
</evidence>
<organism evidence="1 2">
    <name type="scientific">Trichomonas vaginalis (strain ATCC PRA-98 / G3)</name>
    <dbReference type="NCBI Taxonomy" id="412133"/>
    <lineage>
        <taxon>Eukaryota</taxon>
        <taxon>Metamonada</taxon>
        <taxon>Parabasalia</taxon>
        <taxon>Trichomonadida</taxon>
        <taxon>Trichomonadidae</taxon>
        <taxon>Trichomonas</taxon>
    </lineage>
</organism>
<dbReference type="EMBL" id="DS113286">
    <property type="protein sequence ID" value="EAY13370.1"/>
    <property type="molecule type" value="Genomic_DNA"/>
</dbReference>
<accession>A2E1P1</accession>
<dbReference type="SUPFAM" id="SSF48371">
    <property type="entry name" value="ARM repeat"/>
    <property type="match status" value="1"/>
</dbReference>
<keyword evidence="2" id="KW-1185">Reference proteome</keyword>
<protein>
    <submittedName>
        <fullName evidence="1">Uncharacterized protein</fullName>
    </submittedName>
</protein>
<dbReference type="AlphaFoldDB" id="A2E1P1"/>
<sequence>MSDEEIENAIDTYFGNKDVADIQSVNDFINQFMYSQEGFLWSISNFGKFKKENSYTFAITVIETWIKNQPDDVEPHLKEIFDILFEIAPKILTNPSKVILSRLSKAYVTFFLYTFKEKCQDIISSLVQLPSVLFYSFFAELTNYIHEHEEVTDINAYFDSNDYLNSIVSMLEKNILNEDQNALLPLSFALRWENSHISDQNCYLYLTTNILNIEDKESCLLVITAFIDTLSTDEICQFLAQYNLSSIFNEIITPETTQNVLSAIGSLVSTIGSKIIPSPQQNSSFFSNSSYIQHEVTIPDEVTPLIDIAQMIFESKYDDASESVIKFLNLICIDQDYAQRFLGIVFNRLKLDCSQRETDTSFTNVLLKFLVDICRIVKGETTNAFIKELYNNVPSDETVFPYVSAYFKLLNSLHENFITIDSIESYLDSFSQILEQKPPLNEAQLNCLLSFSMFFKSLSIYFSDKVKQAVIDALLAQVSGAQTDIVIDLLSKLLNDMLSNSEIKGSITISNDDLVTLTQSMNENFVSIVYSSIGTAEEKSQFSEVYNASLDSFIEKINSSEENEIVPVLNMMMKFMKECGYDDSFSEAATNGLSRIIQIVEENDYLLSVAYETVIYCLRDTRESVLSLVSPSGPESCSKLCMASSKYCSQELISSVIPISIQFLVDESNQISNWSENSEQVRIALDLHKNFFILASVLQNDSPLMENIINFALTVSDKLESPTPLQDVLKFFNKQGLAYLDVRFVNYAMNFPAARNFSTYHQWRLLIRVAFEFLKKVFRERNDLFNESLETLGENKLLMFKAISESESDNTELFEQVCKDIHSISCI</sequence>
<dbReference type="Gene3D" id="1.25.10.10">
    <property type="entry name" value="Leucine-rich Repeat Variant"/>
    <property type="match status" value="1"/>
</dbReference>
<dbReference type="RefSeq" id="XP_001325593.1">
    <property type="nucleotide sequence ID" value="XM_001325558.1"/>
</dbReference>
<name>A2E1P1_TRIV3</name>
<dbReference type="VEuPathDB" id="TrichDB:TVAG_424010"/>
<dbReference type="SMR" id="A2E1P1"/>
<dbReference type="InterPro" id="IPR011989">
    <property type="entry name" value="ARM-like"/>
</dbReference>
<dbReference type="Proteomes" id="UP000001542">
    <property type="component" value="Unassembled WGS sequence"/>
</dbReference>
<reference evidence="1" key="1">
    <citation type="submission" date="2006-10" db="EMBL/GenBank/DDBJ databases">
        <authorList>
            <person name="Amadeo P."/>
            <person name="Zhao Q."/>
            <person name="Wortman J."/>
            <person name="Fraser-Liggett C."/>
            <person name="Carlton J."/>
        </authorList>
    </citation>
    <scope>NUCLEOTIDE SEQUENCE</scope>
    <source>
        <strain evidence="1">G3</strain>
    </source>
</reference>
<dbReference type="InterPro" id="IPR016024">
    <property type="entry name" value="ARM-type_fold"/>
</dbReference>
<dbReference type="InParanoid" id="A2E1P1"/>
<dbReference type="VEuPathDB" id="TrichDB:TVAGG3_0304050"/>